<dbReference type="EMBL" id="BAVZ01000001">
    <property type="protein sequence ID" value="GAF06085.1"/>
    <property type="molecule type" value="Genomic_DNA"/>
</dbReference>
<dbReference type="AlphaFoldDB" id="W7Y5P9"/>
<dbReference type="SMART" id="SM00855">
    <property type="entry name" value="PGAM"/>
    <property type="match status" value="1"/>
</dbReference>
<dbReference type="Gene3D" id="3.40.50.1240">
    <property type="entry name" value="Phosphoglycerate mutase-like"/>
    <property type="match status" value="1"/>
</dbReference>
<keyword evidence="6" id="KW-1185">Reference proteome</keyword>
<dbReference type="GO" id="GO:0045820">
    <property type="term" value="P:negative regulation of glycolytic process"/>
    <property type="evidence" value="ECO:0007669"/>
    <property type="project" value="TreeGrafter"/>
</dbReference>
<name>W7Y5P9_9BACL</name>
<feature type="active site" description="Tele-phosphohistidine intermediate" evidence="2">
    <location>
        <position position="13"/>
    </location>
</feature>
<evidence type="ECO:0000256" key="4">
    <source>
        <dbReference type="PIRSR" id="PIRSR613078-3"/>
    </source>
</evidence>
<evidence type="ECO:0000313" key="6">
    <source>
        <dbReference type="Proteomes" id="UP000019364"/>
    </source>
</evidence>
<dbReference type="InterPro" id="IPR029033">
    <property type="entry name" value="His_PPase_superfam"/>
</dbReference>
<evidence type="ECO:0000256" key="2">
    <source>
        <dbReference type="PIRSR" id="PIRSR613078-1"/>
    </source>
</evidence>
<evidence type="ECO:0000313" key="5">
    <source>
        <dbReference type="EMBL" id="GAF06085.1"/>
    </source>
</evidence>
<keyword evidence="1" id="KW-0378">Hydrolase</keyword>
<dbReference type="GO" id="GO:0004331">
    <property type="term" value="F:fructose-2,6-bisphosphate 2-phosphatase activity"/>
    <property type="evidence" value="ECO:0007669"/>
    <property type="project" value="TreeGrafter"/>
</dbReference>
<dbReference type="STRING" id="1236976.JCM16418_27"/>
<comment type="caution">
    <text evidence="5">The sequence shown here is derived from an EMBL/GenBank/DDBJ whole genome shotgun (WGS) entry which is preliminary data.</text>
</comment>
<dbReference type="SUPFAM" id="SSF53254">
    <property type="entry name" value="Phosphoglycerate mutase-like"/>
    <property type="match status" value="1"/>
</dbReference>
<dbReference type="CDD" id="cd07067">
    <property type="entry name" value="HP_PGM_like"/>
    <property type="match status" value="1"/>
</dbReference>
<dbReference type="InterPro" id="IPR013078">
    <property type="entry name" value="His_Pase_superF_clade-1"/>
</dbReference>
<dbReference type="Proteomes" id="UP000019364">
    <property type="component" value="Unassembled WGS sequence"/>
</dbReference>
<dbReference type="GO" id="GO:0005829">
    <property type="term" value="C:cytosol"/>
    <property type="evidence" value="ECO:0007669"/>
    <property type="project" value="TreeGrafter"/>
</dbReference>
<dbReference type="GO" id="GO:0043456">
    <property type="term" value="P:regulation of pentose-phosphate shunt"/>
    <property type="evidence" value="ECO:0007669"/>
    <property type="project" value="TreeGrafter"/>
</dbReference>
<feature type="binding site" evidence="3">
    <location>
        <begin position="12"/>
        <end position="19"/>
    </location>
    <ligand>
        <name>substrate</name>
    </ligand>
</feature>
<dbReference type="OrthoDB" id="9783269at2"/>
<evidence type="ECO:0000256" key="3">
    <source>
        <dbReference type="PIRSR" id="PIRSR613078-2"/>
    </source>
</evidence>
<dbReference type="InterPro" id="IPR051695">
    <property type="entry name" value="Phosphoglycerate_Mutase"/>
</dbReference>
<evidence type="ECO:0000256" key="1">
    <source>
        <dbReference type="ARBA" id="ARBA00022801"/>
    </source>
</evidence>
<dbReference type="Pfam" id="PF00300">
    <property type="entry name" value="His_Phos_1"/>
    <property type="match status" value="1"/>
</dbReference>
<proteinExistence type="predicted"/>
<feature type="binding site" evidence="3">
    <location>
        <position position="62"/>
    </location>
    <ligand>
        <name>substrate</name>
    </ligand>
</feature>
<dbReference type="eggNOG" id="COG0406">
    <property type="taxonomic scope" value="Bacteria"/>
</dbReference>
<organism evidence="5 6">
    <name type="scientific">Paenibacillus pini JCM 16418</name>
    <dbReference type="NCBI Taxonomy" id="1236976"/>
    <lineage>
        <taxon>Bacteria</taxon>
        <taxon>Bacillati</taxon>
        <taxon>Bacillota</taxon>
        <taxon>Bacilli</taxon>
        <taxon>Bacillales</taxon>
        <taxon>Paenibacillaceae</taxon>
        <taxon>Paenibacillus</taxon>
    </lineage>
</organism>
<dbReference type="RefSeq" id="WP_036645011.1">
    <property type="nucleotide sequence ID" value="NZ_BAVZ01000001.1"/>
</dbReference>
<feature type="active site" description="Proton donor/acceptor" evidence="2">
    <location>
        <position position="86"/>
    </location>
</feature>
<dbReference type="PANTHER" id="PTHR46517">
    <property type="entry name" value="FRUCTOSE-2,6-BISPHOSPHATASE TIGAR"/>
    <property type="match status" value="1"/>
</dbReference>
<feature type="site" description="Transition state stabilizer" evidence="4">
    <location>
        <position position="174"/>
    </location>
</feature>
<sequence length="220" mass="25585">MGLLEFEFILMRHGRTRWNQEKRYVGHTDVSLLPEGLTELALLRKQLVELEISKVYCSDLIRCRETLSETLPTLVERAVYDSRLREMDFGDWEGHSYDELQHIQHYRDWLDDPQHMTPPNGEAWTSFASRIADFLRTVTDGMESQSELNQELNDTELKVNDLYTGPKRILIVTHGGVIRQLAAMTIPGSSFWDVHVEPGRTATLRMTRNNDRWSAVFYKG</sequence>
<reference evidence="5 6" key="1">
    <citation type="journal article" date="2014" name="Genome Announc.">
        <title>Draft Genome Sequence of Paenibacillus pini JCM 16418T, Isolated from the Rhizosphere of Pine Tree.</title>
        <authorList>
            <person name="Yuki M."/>
            <person name="Oshima K."/>
            <person name="Suda W."/>
            <person name="Oshida Y."/>
            <person name="Kitamura K."/>
            <person name="Iida Y."/>
            <person name="Hattori M."/>
            <person name="Ohkuma M."/>
        </authorList>
    </citation>
    <scope>NUCLEOTIDE SEQUENCE [LARGE SCALE GENOMIC DNA]</scope>
    <source>
        <strain evidence="5 6">JCM 16418</strain>
    </source>
</reference>
<dbReference type="PANTHER" id="PTHR46517:SF1">
    <property type="entry name" value="FRUCTOSE-2,6-BISPHOSPHATASE TIGAR"/>
    <property type="match status" value="1"/>
</dbReference>
<protein>
    <submittedName>
        <fullName evidence="5">Alpha-ribazole-5'-phosphate phosphatase</fullName>
    </submittedName>
</protein>
<gene>
    <name evidence="5" type="ORF">JCM16418_27</name>
</gene>
<accession>W7Y5P9</accession>